<keyword evidence="3" id="KW-1185">Reference proteome</keyword>
<proteinExistence type="predicted"/>
<gene>
    <name evidence="2" type="ORF">ACFO5S_18045</name>
</gene>
<feature type="coiled-coil region" evidence="1">
    <location>
        <begin position="2"/>
        <end position="29"/>
    </location>
</feature>
<evidence type="ECO:0000313" key="3">
    <source>
        <dbReference type="Proteomes" id="UP001595935"/>
    </source>
</evidence>
<evidence type="ECO:0000313" key="2">
    <source>
        <dbReference type="EMBL" id="MFC4749358.1"/>
    </source>
</evidence>
<dbReference type="Gene3D" id="3.40.50.10140">
    <property type="entry name" value="Toll/interleukin-1 receptor homology (TIR) domain"/>
    <property type="match status" value="1"/>
</dbReference>
<comment type="caution">
    <text evidence="2">The sequence shown here is derived from an EMBL/GenBank/DDBJ whole genome shotgun (WGS) entry which is preliminary data.</text>
</comment>
<protein>
    <submittedName>
        <fullName evidence="2">Toll/interleukin-1 receptor domain-containing protein</fullName>
    </submittedName>
</protein>
<dbReference type="EMBL" id="JBHSGV010000007">
    <property type="protein sequence ID" value="MFC4749358.1"/>
    <property type="molecule type" value="Genomic_DNA"/>
</dbReference>
<name>A0ABV9PGH2_9FLAO</name>
<dbReference type="SUPFAM" id="SSF52200">
    <property type="entry name" value="Toll/Interleukin receptor TIR domain"/>
    <property type="match status" value="1"/>
</dbReference>
<reference evidence="3" key="1">
    <citation type="journal article" date="2019" name="Int. J. Syst. Evol. Microbiol.">
        <title>The Global Catalogue of Microorganisms (GCM) 10K type strain sequencing project: providing services to taxonomists for standard genome sequencing and annotation.</title>
        <authorList>
            <consortium name="The Broad Institute Genomics Platform"/>
            <consortium name="The Broad Institute Genome Sequencing Center for Infectious Disease"/>
            <person name="Wu L."/>
            <person name="Ma J."/>
        </authorList>
    </citation>
    <scope>NUCLEOTIDE SEQUENCE [LARGE SCALE GENOMIC DNA]</scope>
    <source>
        <strain evidence="3">WYCCWR 13023</strain>
    </source>
</reference>
<sequence length="289" mass="33831">MKENLILALKTQKNNGEDLNNQIENISSTNQLDNFLIKYKKWNDTNHEILKNAYIDKQLFNMYLNIKLLGNVNIDDNSFQAKRRNVIYCLPKQILHLETAITKTNYLKNIDLLPFKEQLIPFDKNNSTKNMKKIFISHSSIDKEKIKPLIDLIEGIGVSENQIFYSSHSSYGISLGENIFERLKRELDENVLALFMLSENFYKSPVCLCEMGAIWIKSNKQIPILIPPFDFKSMEGVFPNSIGFKINDKNQLNSFKEQLELYFNLSPISFTRWEEKREEYLLKINSLLK</sequence>
<evidence type="ECO:0000256" key="1">
    <source>
        <dbReference type="SAM" id="Coils"/>
    </source>
</evidence>
<dbReference type="InterPro" id="IPR035897">
    <property type="entry name" value="Toll_tir_struct_dom_sf"/>
</dbReference>
<dbReference type="RefSeq" id="WP_213259403.1">
    <property type="nucleotide sequence ID" value="NZ_JAGYWA010000007.1"/>
</dbReference>
<keyword evidence="2" id="KW-0675">Receptor</keyword>
<accession>A0ABV9PGH2</accession>
<dbReference type="Proteomes" id="UP001595935">
    <property type="component" value="Unassembled WGS sequence"/>
</dbReference>
<keyword evidence="1" id="KW-0175">Coiled coil</keyword>
<organism evidence="2 3">
    <name type="scientific">Flavobacterium branchiicola</name>
    <dbReference type="NCBI Taxonomy" id="1114875"/>
    <lineage>
        <taxon>Bacteria</taxon>
        <taxon>Pseudomonadati</taxon>
        <taxon>Bacteroidota</taxon>
        <taxon>Flavobacteriia</taxon>
        <taxon>Flavobacteriales</taxon>
        <taxon>Flavobacteriaceae</taxon>
        <taxon>Flavobacterium</taxon>
    </lineage>
</organism>